<keyword evidence="8" id="KW-1185">Reference proteome</keyword>
<dbReference type="Gene3D" id="1.10.10.10">
    <property type="entry name" value="Winged helix-like DNA-binding domain superfamily/Winged helix DNA-binding domain"/>
    <property type="match status" value="1"/>
</dbReference>
<dbReference type="InterPro" id="IPR036390">
    <property type="entry name" value="WH_DNA-bd_sf"/>
</dbReference>
<dbReference type="Pfam" id="PF00392">
    <property type="entry name" value="GntR"/>
    <property type="match status" value="1"/>
</dbReference>
<dbReference type="GO" id="GO:0003677">
    <property type="term" value="F:DNA binding"/>
    <property type="evidence" value="ECO:0007669"/>
    <property type="project" value="UniProtKB-KW"/>
</dbReference>
<evidence type="ECO:0000256" key="5">
    <source>
        <dbReference type="ARBA" id="ARBA00023163"/>
    </source>
</evidence>
<dbReference type="InterPro" id="IPR051446">
    <property type="entry name" value="HTH_trans_reg/aminotransferase"/>
</dbReference>
<keyword evidence="4" id="KW-0238">DNA-binding</keyword>
<evidence type="ECO:0000259" key="6">
    <source>
        <dbReference type="PROSITE" id="PS50949"/>
    </source>
</evidence>
<evidence type="ECO:0000256" key="2">
    <source>
        <dbReference type="ARBA" id="ARBA00022898"/>
    </source>
</evidence>
<evidence type="ECO:0000256" key="3">
    <source>
        <dbReference type="ARBA" id="ARBA00023015"/>
    </source>
</evidence>
<dbReference type="PROSITE" id="PS50949">
    <property type="entry name" value="HTH_GNTR"/>
    <property type="match status" value="1"/>
</dbReference>
<dbReference type="GO" id="GO:0003700">
    <property type="term" value="F:DNA-binding transcription factor activity"/>
    <property type="evidence" value="ECO:0007669"/>
    <property type="project" value="InterPro"/>
</dbReference>
<dbReference type="SMART" id="SM00345">
    <property type="entry name" value="HTH_GNTR"/>
    <property type="match status" value="1"/>
</dbReference>
<keyword evidence="5" id="KW-0804">Transcription</keyword>
<dbReference type="AlphaFoldDB" id="A0A4Q0M2T7"/>
<protein>
    <submittedName>
        <fullName evidence="7">PLP-dependent aminotransferase family protein</fullName>
    </submittedName>
</protein>
<dbReference type="EMBL" id="RYFI01000037">
    <property type="protein sequence ID" value="RXF67105.1"/>
    <property type="molecule type" value="Genomic_DNA"/>
</dbReference>
<dbReference type="Gene3D" id="3.40.640.10">
    <property type="entry name" value="Type I PLP-dependent aspartate aminotransferase-like (Major domain)"/>
    <property type="match status" value="1"/>
</dbReference>
<dbReference type="RefSeq" id="WP_128779533.1">
    <property type="nucleotide sequence ID" value="NZ_RYFI01000037.1"/>
</dbReference>
<dbReference type="InterPro" id="IPR015421">
    <property type="entry name" value="PyrdxlP-dep_Trfase_major"/>
</dbReference>
<organism evidence="7 8">
    <name type="scientific">Hansschlegelia zhihuaiae</name>
    <dbReference type="NCBI Taxonomy" id="405005"/>
    <lineage>
        <taxon>Bacteria</taxon>
        <taxon>Pseudomonadati</taxon>
        <taxon>Pseudomonadota</taxon>
        <taxon>Alphaproteobacteria</taxon>
        <taxon>Hyphomicrobiales</taxon>
        <taxon>Methylopilaceae</taxon>
        <taxon>Hansschlegelia</taxon>
    </lineage>
</organism>
<dbReference type="CDD" id="cd00609">
    <property type="entry name" value="AAT_like"/>
    <property type="match status" value="1"/>
</dbReference>
<comment type="similarity">
    <text evidence="1">In the C-terminal section; belongs to the class-I pyridoxal-phosphate-dependent aminotransferase family.</text>
</comment>
<dbReference type="OrthoDB" id="9808770at2"/>
<keyword evidence="7" id="KW-0032">Aminotransferase</keyword>
<reference evidence="7 8" key="1">
    <citation type="submission" date="2018-12" db="EMBL/GenBank/DDBJ databases">
        <title>bacterium Hansschlegelia zhihuaiae S113.</title>
        <authorList>
            <person name="He J."/>
        </authorList>
    </citation>
    <scope>NUCLEOTIDE SEQUENCE [LARGE SCALE GENOMIC DNA]</scope>
    <source>
        <strain evidence="7 8">S 113</strain>
    </source>
</reference>
<evidence type="ECO:0000313" key="7">
    <source>
        <dbReference type="EMBL" id="RXF67105.1"/>
    </source>
</evidence>
<accession>A0A4Q0M2T7</accession>
<dbReference type="InterPro" id="IPR000524">
    <property type="entry name" value="Tscrpt_reg_HTH_GntR"/>
</dbReference>
<dbReference type="Pfam" id="PF00155">
    <property type="entry name" value="Aminotran_1_2"/>
    <property type="match status" value="1"/>
</dbReference>
<sequence>MVKASNDDFAWQQLFAALDSSDTALQAQIRRSLVTAIEGRYLSPGARLPSSRRLSEILNVARNTVVFAYERLVDEGYLVSHERSGVFVAAEGVIGDRSAPSAEGALDWPSRFAVRPSTLQHIVKPRNWQSFPYPFLFGQFDPALFPTASWRESAAAASSVSSINDWAGDLIDEDDPELLTQLRAQVLPRRGVWAAEDEAMITIGAQQALYLVTRLLVGSGDRVAVEDPGYPDTRNMVALAGGVARPMPVDALGVDPGVDFDGCRIAFVTPGHQCPTTAVMPLRRRRALLAAARRRDVIVVEDDYDADLTADSSRVPPLKSLDTDGRVIYVGSLSKAVAPGLRLGYLVAPAPVISELRVLRRVMLRHPPSNNQRAMATFVALGHYRGHLARLAATLDERSAIIDAELTTALPGFSLGRGAGSSSFWISGPPGFDARSAAIRAQAAGVLIEPGDVFFANPEDGRSYFRLGFSSIRTDRIREGLARLGRAIA</sequence>
<dbReference type="GO" id="GO:0008483">
    <property type="term" value="F:transaminase activity"/>
    <property type="evidence" value="ECO:0007669"/>
    <property type="project" value="UniProtKB-KW"/>
</dbReference>
<evidence type="ECO:0000256" key="1">
    <source>
        <dbReference type="ARBA" id="ARBA00005384"/>
    </source>
</evidence>
<dbReference type="PANTHER" id="PTHR46577:SF1">
    <property type="entry name" value="HTH-TYPE TRANSCRIPTIONAL REGULATORY PROTEIN GABR"/>
    <property type="match status" value="1"/>
</dbReference>
<dbReference type="SUPFAM" id="SSF46785">
    <property type="entry name" value="Winged helix' DNA-binding domain"/>
    <property type="match status" value="1"/>
</dbReference>
<name>A0A4Q0M2T7_9HYPH</name>
<proteinExistence type="inferred from homology"/>
<evidence type="ECO:0000256" key="4">
    <source>
        <dbReference type="ARBA" id="ARBA00023125"/>
    </source>
</evidence>
<comment type="caution">
    <text evidence="7">The sequence shown here is derived from an EMBL/GenBank/DDBJ whole genome shotgun (WGS) entry which is preliminary data.</text>
</comment>
<dbReference type="CDD" id="cd07377">
    <property type="entry name" value="WHTH_GntR"/>
    <property type="match status" value="1"/>
</dbReference>
<dbReference type="InterPro" id="IPR004839">
    <property type="entry name" value="Aminotransferase_I/II_large"/>
</dbReference>
<feature type="domain" description="HTH gntR-type" evidence="6">
    <location>
        <begin position="23"/>
        <end position="91"/>
    </location>
</feature>
<dbReference type="GO" id="GO:0030170">
    <property type="term" value="F:pyridoxal phosphate binding"/>
    <property type="evidence" value="ECO:0007669"/>
    <property type="project" value="InterPro"/>
</dbReference>
<dbReference type="InterPro" id="IPR036388">
    <property type="entry name" value="WH-like_DNA-bd_sf"/>
</dbReference>
<keyword evidence="7" id="KW-0808">Transferase</keyword>
<dbReference type="PANTHER" id="PTHR46577">
    <property type="entry name" value="HTH-TYPE TRANSCRIPTIONAL REGULATORY PROTEIN GABR"/>
    <property type="match status" value="1"/>
</dbReference>
<keyword evidence="2" id="KW-0663">Pyridoxal phosphate</keyword>
<dbReference type="Proteomes" id="UP000289708">
    <property type="component" value="Unassembled WGS sequence"/>
</dbReference>
<keyword evidence="3" id="KW-0805">Transcription regulation</keyword>
<dbReference type="InterPro" id="IPR015424">
    <property type="entry name" value="PyrdxlP-dep_Trfase"/>
</dbReference>
<dbReference type="SUPFAM" id="SSF53383">
    <property type="entry name" value="PLP-dependent transferases"/>
    <property type="match status" value="1"/>
</dbReference>
<gene>
    <name evidence="7" type="ORF">EK403_21655</name>
</gene>
<evidence type="ECO:0000313" key="8">
    <source>
        <dbReference type="Proteomes" id="UP000289708"/>
    </source>
</evidence>